<keyword evidence="4" id="KW-1185">Reference proteome</keyword>
<dbReference type="RefSeq" id="WP_258855728.1">
    <property type="nucleotide sequence ID" value="NZ_JANUGV010000001.1"/>
</dbReference>
<protein>
    <submittedName>
        <fullName evidence="3">Glycosyltransferase</fullName>
        <ecNumber evidence="3">2.4.-.-</ecNumber>
    </submittedName>
</protein>
<dbReference type="GO" id="GO:0016757">
    <property type="term" value="F:glycosyltransferase activity"/>
    <property type="evidence" value="ECO:0007669"/>
    <property type="project" value="UniProtKB-KW"/>
</dbReference>
<dbReference type="SUPFAM" id="SSF53756">
    <property type="entry name" value="UDP-Glycosyltransferase/glycogen phosphorylase"/>
    <property type="match status" value="1"/>
</dbReference>
<dbReference type="PANTHER" id="PTHR12526">
    <property type="entry name" value="GLYCOSYLTRANSFERASE"/>
    <property type="match status" value="1"/>
</dbReference>
<comment type="caution">
    <text evidence="3">The sequence shown here is derived from an EMBL/GenBank/DDBJ whole genome shotgun (WGS) entry which is preliminary data.</text>
</comment>
<dbReference type="EMBL" id="JANUGV010000001">
    <property type="protein sequence ID" value="MCS0608054.1"/>
    <property type="molecule type" value="Genomic_DNA"/>
</dbReference>
<dbReference type="EC" id="2.4.-.-" evidence="3"/>
<keyword evidence="1 3" id="KW-0328">Glycosyltransferase</keyword>
<evidence type="ECO:0000313" key="4">
    <source>
        <dbReference type="Proteomes" id="UP001205861"/>
    </source>
</evidence>
<dbReference type="Pfam" id="PF13692">
    <property type="entry name" value="Glyco_trans_1_4"/>
    <property type="match status" value="1"/>
</dbReference>
<dbReference type="Proteomes" id="UP001205861">
    <property type="component" value="Unassembled WGS sequence"/>
</dbReference>
<keyword evidence="2 3" id="KW-0808">Transferase</keyword>
<accession>A0ABT2BHR3</accession>
<dbReference type="Gene3D" id="3.40.50.2000">
    <property type="entry name" value="Glycogen Phosphorylase B"/>
    <property type="match status" value="2"/>
</dbReference>
<name>A0ABT2BHR3_9BURK</name>
<sequence>MRVALLPDPVLFQRPDGLRTQVRETLEALARRQVEAVLVAGGMPRGGFELLHVFGAARGNAALVEQAAASMPVVLTPRVSPAWTSANGTRARVADRVLGNRTSWDFDTGYAQIRRALRCATHVVAQGEAERTSICRAFLIDAQRVSVVPNGVAQRFFVAGGALFRERLRIAGQFALMVGQVSPWHGQLEVARALARLAVPLVVIGEAHGRDALYLQALRAVRTVTCIDAVAHDSPLLASAYAAASALVLPPHGAGLPMAALEALAAGTPVVTAGSPGHWSETAGVRKTSGEGAEALAIAVSALLHEPLAPEAVRAGVRVFSWDAAAARLAALYAELLAARR</sequence>
<dbReference type="PANTHER" id="PTHR12526:SF510">
    <property type="entry name" value="D-INOSITOL 3-PHOSPHATE GLYCOSYLTRANSFERASE"/>
    <property type="match status" value="1"/>
</dbReference>
<reference evidence="3 4" key="1">
    <citation type="submission" date="2022-08" db="EMBL/GenBank/DDBJ databases">
        <title>Reclassification of Massilia species as members of the genera Telluria, Duganella, Pseudoduganella, Mokoshia gen. nov. and Zemynaea gen. nov. using orthogonal and non-orthogonal genome-based approaches.</title>
        <authorList>
            <person name="Bowman J.P."/>
        </authorList>
    </citation>
    <scope>NUCLEOTIDE SEQUENCE [LARGE SCALE GENOMIC DNA]</scope>
    <source>
        <strain evidence="3 4">JCM 31607</strain>
    </source>
</reference>
<evidence type="ECO:0000313" key="3">
    <source>
        <dbReference type="EMBL" id="MCS0608054.1"/>
    </source>
</evidence>
<evidence type="ECO:0000256" key="2">
    <source>
        <dbReference type="ARBA" id="ARBA00022679"/>
    </source>
</evidence>
<organism evidence="3 4">
    <name type="scientific">Massilia solisilvae</name>
    <dbReference type="NCBI Taxonomy" id="1811225"/>
    <lineage>
        <taxon>Bacteria</taxon>
        <taxon>Pseudomonadati</taxon>
        <taxon>Pseudomonadota</taxon>
        <taxon>Betaproteobacteria</taxon>
        <taxon>Burkholderiales</taxon>
        <taxon>Oxalobacteraceae</taxon>
        <taxon>Telluria group</taxon>
        <taxon>Massilia</taxon>
    </lineage>
</organism>
<gene>
    <name evidence="3" type="ORF">NX773_07750</name>
</gene>
<evidence type="ECO:0000256" key="1">
    <source>
        <dbReference type="ARBA" id="ARBA00022676"/>
    </source>
</evidence>
<proteinExistence type="predicted"/>